<feature type="zinc finger region" description="C3H1-type" evidence="1">
    <location>
        <begin position="239"/>
        <end position="267"/>
    </location>
</feature>
<proteinExistence type="predicted"/>
<dbReference type="EMBL" id="JABSND010000102">
    <property type="protein sequence ID" value="KAI6297862.1"/>
    <property type="molecule type" value="Genomic_DNA"/>
</dbReference>
<feature type="region of interest" description="Disordered" evidence="2">
    <location>
        <begin position="131"/>
        <end position="237"/>
    </location>
</feature>
<accession>A0ABQ8NJC3</accession>
<comment type="caution">
    <text evidence="4">The sequence shown here is derived from an EMBL/GenBank/DDBJ whole genome shotgun (WGS) entry which is preliminary data.</text>
</comment>
<sequence>MAPLLQYYLVRPASKMQTASGYVRIPESKVPMIPVDILPEWIEIVGLPRSLRDDHAVGLTSLGHIEQPQDTLEVRIHRVDPSVHRRAVPHAHASHLSSGRIGASIANNMELHKREPVRVVPSDQVMTTTLGELKKQQKERLNIDVPRKLEAEMPSTQSRQAAKEAPASSKHGPVDAPNDLSSPVHAHSDLSVKMTTKTGSVPAASSFQDQQPSSRGLQLSGSEHMRKSMHGSRKKTKIPGARRFCHHWCHYGVCKWGAECHYHHAMPATREGLREVGLKDYPRWWAELSGRSMGSSQDDRTGQNAARKKTPSGLETRPHEPELQRQPVSRSRRVVTEDVVPRAANPSEELPRLRHSGGSGMAHQVMQPPAASSLAEVKDVFQKDGRREPATLTQKLVDLD</sequence>
<evidence type="ECO:0000256" key="2">
    <source>
        <dbReference type="SAM" id="MobiDB-lite"/>
    </source>
</evidence>
<feature type="compositionally biased region" description="Polar residues" evidence="2">
    <location>
        <begin position="193"/>
        <end position="221"/>
    </location>
</feature>
<feature type="compositionally biased region" description="Basic residues" evidence="2">
    <location>
        <begin position="227"/>
        <end position="237"/>
    </location>
</feature>
<feature type="domain" description="C3H1-type" evidence="3">
    <location>
        <begin position="239"/>
        <end position="267"/>
    </location>
</feature>
<dbReference type="PROSITE" id="PS50103">
    <property type="entry name" value="ZF_C3H1"/>
    <property type="match status" value="1"/>
</dbReference>
<dbReference type="Proteomes" id="UP001059893">
    <property type="component" value="Unassembled WGS sequence"/>
</dbReference>
<dbReference type="InterPro" id="IPR000571">
    <property type="entry name" value="Znf_CCCH"/>
</dbReference>
<feature type="compositionally biased region" description="Basic and acidic residues" evidence="2">
    <location>
        <begin position="132"/>
        <end position="151"/>
    </location>
</feature>
<feature type="region of interest" description="Disordered" evidence="2">
    <location>
        <begin position="290"/>
        <end position="375"/>
    </location>
</feature>
<name>A0ABQ8NJC3_PYRGI</name>
<evidence type="ECO:0000259" key="3">
    <source>
        <dbReference type="PROSITE" id="PS50103"/>
    </source>
</evidence>
<keyword evidence="1" id="KW-0479">Metal-binding</keyword>
<gene>
    <name evidence="4" type="ORF">MCOR33_005865</name>
</gene>
<reference evidence="4" key="1">
    <citation type="submission" date="2021-01" db="EMBL/GenBank/DDBJ databases">
        <title>Deciphering the adaptive evolutionary patterns associated with biogeogrpahic diversity in the finger millet blast pathogen Magnaporthe oryzae in Eastern Africa.</title>
        <authorList>
            <person name="Onyema G."/>
            <person name="Shittu T.A."/>
            <person name="Dodsworth S."/>
            <person name="Devilliers S."/>
            <person name="Muthumeenakshi S."/>
            <person name="Sreenivasaprasad S."/>
        </authorList>
    </citation>
    <scope>NUCLEOTIDE SEQUENCE</scope>
    <source>
        <strain evidence="4">D15/s37</strain>
    </source>
</reference>
<keyword evidence="5" id="KW-1185">Reference proteome</keyword>
<keyword evidence="1" id="KW-0863">Zinc-finger</keyword>
<evidence type="ECO:0000313" key="5">
    <source>
        <dbReference type="Proteomes" id="UP001059893"/>
    </source>
</evidence>
<organism evidence="4 5">
    <name type="scientific">Pyricularia grisea</name>
    <name type="common">Crabgrass-specific blast fungus</name>
    <name type="synonym">Magnaporthe grisea</name>
    <dbReference type="NCBI Taxonomy" id="148305"/>
    <lineage>
        <taxon>Eukaryota</taxon>
        <taxon>Fungi</taxon>
        <taxon>Dikarya</taxon>
        <taxon>Ascomycota</taxon>
        <taxon>Pezizomycotina</taxon>
        <taxon>Sordariomycetes</taxon>
        <taxon>Sordariomycetidae</taxon>
        <taxon>Magnaporthales</taxon>
        <taxon>Pyriculariaceae</taxon>
        <taxon>Pyricularia</taxon>
    </lineage>
</organism>
<evidence type="ECO:0000313" key="4">
    <source>
        <dbReference type="EMBL" id="KAI6297862.1"/>
    </source>
</evidence>
<evidence type="ECO:0000256" key="1">
    <source>
        <dbReference type="PROSITE-ProRule" id="PRU00723"/>
    </source>
</evidence>
<keyword evidence="1" id="KW-0862">Zinc</keyword>
<protein>
    <recommendedName>
        <fullName evidence="3">C3H1-type domain-containing protein</fullName>
    </recommendedName>
</protein>